<dbReference type="Proteomes" id="UP001629288">
    <property type="component" value="Unassembled WGS sequence"/>
</dbReference>
<keyword evidence="2" id="KW-1185">Reference proteome</keyword>
<organism evidence="1 2">
    <name type="scientific">Paraburkholderia strydomiana</name>
    <dbReference type="NCBI Taxonomy" id="1245417"/>
    <lineage>
        <taxon>Bacteria</taxon>
        <taxon>Pseudomonadati</taxon>
        <taxon>Pseudomonadota</taxon>
        <taxon>Betaproteobacteria</taxon>
        <taxon>Burkholderiales</taxon>
        <taxon>Burkholderiaceae</taxon>
        <taxon>Paraburkholderia</taxon>
    </lineage>
</organism>
<comment type="caution">
    <text evidence="1">The sequence shown here is derived from an EMBL/GenBank/DDBJ whole genome shotgun (WGS) entry which is preliminary data.</text>
</comment>
<gene>
    <name evidence="1" type="ORF">PQR00_07215</name>
</gene>
<sequence>MMHAPLLQTSLPPDEMFSLYFGRIGGLTPHEIRTFGWFAPSGLDVHVAPFRDLIGTFEHVLPTNTHLPLQTRVMTPRDIDVYMAHCKTKYKGGVLALLGMNGQGSGWATPILASCPECVRVDIAPCGTSFWNRRNLVAGLRYCSSHSRPLETACVNCREYFKDYPERSSSPDKHCGCGLRALYGTTGLSSSEEAAEIELHRISNLLLDANYRPDIQRDAISWAVSRKATELGLVVNNRTHAGRVADLLSEHPMHSVLQRTRVLADKSSVDDLLLGKRVYANPVQSIGLLSLMHGTWANLEDWLTKNPPALDPVVQPSASPRTLSRLTMRTKASVEKHEARIFAKLCAKYSEMRRRYPDMTHSEIVRPMPHSYASFTSKSRFREAGVDVAPYLRKGNIKDYERIDRSLRAHVRLRAKRLKKDGFPKAITKAVLTRGHEHAGLVGILKGRLPRTRDALKASVEDRTAWRSRLRGLCVSAQRAPKRQQKQETNQEAFSFVQPVADVGSVQR</sequence>
<reference evidence="1 2" key="1">
    <citation type="journal article" date="2024" name="Chem. Sci.">
        <title>Discovery of megapolipeptins by genome mining of a Burkholderiales bacteria collection.</title>
        <authorList>
            <person name="Paulo B.S."/>
            <person name="Recchia M.J.J."/>
            <person name="Lee S."/>
            <person name="Fergusson C.H."/>
            <person name="Romanowski S.B."/>
            <person name="Hernandez A."/>
            <person name="Krull N."/>
            <person name="Liu D.Y."/>
            <person name="Cavanagh H."/>
            <person name="Bos A."/>
            <person name="Gray C.A."/>
            <person name="Murphy B.T."/>
            <person name="Linington R.G."/>
            <person name="Eustaquio A.S."/>
        </authorList>
    </citation>
    <scope>NUCLEOTIDE SEQUENCE [LARGE SCALE GENOMIC DNA]</scope>
    <source>
        <strain evidence="1 2">RL17-379-BIB-C</strain>
    </source>
</reference>
<dbReference type="RefSeq" id="WP_408126957.1">
    <property type="nucleotide sequence ID" value="NZ_JAQQDH010000001.1"/>
</dbReference>
<name>A0ABW9BWV4_9BURK</name>
<proteinExistence type="predicted"/>
<evidence type="ECO:0000313" key="1">
    <source>
        <dbReference type="EMBL" id="MFM0443373.1"/>
    </source>
</evidence>
<accession>A0ABW9BWV4</accession>
<protein>
    <recommendedName>
        <fullName evidence="3">Transposon Tn7 transposition protein TnsD C-termianl domain-containing protein</fullName>
    </recommendedName>
</protein>
<evidence type="ECO:0008006" key="3">
    <source>
        <dbReference type="Google" id="ProtNLM"/>
    </source>
</evidence>
<dbReference type="EMBL" id="JAQQDH010000001">
    <property type="protein sequence ID" value="MFM0443373.1"/>
    <property type="molecule type" value="Genomic_DNA"/>
</dbReference>
<evidence type="ECO:0000313" key="2">
    <source>
        <dbReference type="Proteomes" id="UP001629288"/>
    </source>
</evidence>